<comment type="cofactor">
    <cofactor evidence="8">
        <name>Mg(2+)</name>
        <dbReference type="ChEBI" id="CHEBI:18420"/>
    </cofactor>
</comment>
<dbReference type="InterPro" id="IPR013482">
    <property type="entry name" value="Molybde_CF_guanTrfase"/>
</dbReference>
<keyword evidence="5 8" id="KW-0460">Magnesium</keyword>
<dbReference type="InterPro" id="IPR025877">
    <property type="entry name" value="MobA-like_NTP_Trfase"/>
</dbReference>
<feature type="binding site" evidence="8">
    <location>
        <position position="93"/>
    </location>
    <ligand>
        <name>GTP</name>
        <dbReference type="ChEBI" id="CHEBI:37565"/>
    </ligand>
</feature>
<organism evidence="10 11">
    <name type="scientific">Flavobacterium columnare</name>
    <dbReference type="NCBI Taxonomy" id="996"/>
    <lineage>
        <taxon>Bacteria</taxon>
        <taxon>Pseudomonadati</taxon>
        <taxon>Bacteroidota</taxon>
        <taxon>Flavobacteriia</taxon>
        <taxon>Flavobacteriales</taxon>
        <taxon>Flavobacteriaceae</taxon>
        <taxon>Flavobacterium</taxon>
    </lineage>
</organism>
<dbReference type="AlphaFoldDB" id="A0AAJ3ZJK9"/>
<dbReference type="InterPro" id="IPR029044">
    <property type="entry name" value="Nucleotide-diphossugar_trans"/>
</dbReference>
<evidence type="ECO:0000256" key="3">
    <source>
        <dbReference type="ARBA" id="ARBA00022723"/>
    </source>
</evidence>
<dbReference type="EMBL" id="CP010992">
    <property type="protein sequence ID" value="QCV57118.1"/>
    <property type="molecule type" value="Genomic_DNA"/>
</dbReference>
<evidence type="ECO:0000259" key="9">
    <source>
        <dbReference type="Pfam" id="PF12804"/>
    </source>
</evidence>
<comment type="domain">
    <text evidence="8">The N-terminal domain determines nucleotide recognition and specific binding, while the C-terminal domain determines the specific binding to the target protein.</text>
</comment>
<evidence type="ECO:0000256" key="7">
    <source>
        <dbReference type="ARBA" id="ARBA00023150"/>
    </source>
</evidence>
<dbReference type="GeneID" id="60759729"/>
<dbReference type="GO" id="GO:0005737">
    <property type="term" value="C:cytoplasm"/>
    <property type="evidence" value="ECO:0007669"/>
    <property type="project" value="UniProtKB-SubCell"/>
</dbReference>
<keyword evidence="6 8" id="KW-0342">GTP-binding</keyword>
<feature type="binding site" evidence="8">
    <location>
        <position position="93"/>
    </location>
    <ligand>
        <name>Mg(2+)</name>
        <dbReference type="ChEBI" id="CHEBI:18420"/>
    </ligand>
</feature>
<dbReference type="RefSeq" id="WP_014164540.1">
    <property type="nucleotide sequence ID" value="NZ_CP010992.1"/>
</dbReference>
<dbReference type="Gene3D" id="3.90.550.10">
    <property type="entry name" value="Spore Coat Polysaccharide Biosynthesis Protein SpsA, Chain A"/>
    <property type="match status" value="1"/>
</dbReference>
<evidence type="ECO:0000256" key="6">
    <source>
        <dbReference type="ARBA" id="ARBA00023134"/>
    </source>
</evidence>
<dbReference type="HAMAP" id="MF_00316">
    <property type="entry name" value="MobA"/>
    <property type="match status" value="1"/>
</dbReference>
<sequence length="195" mass="21907">MNITGYILAGGKSSRMGVEKGLLLLNNIPFIKCIKDALDPICNTIQVITSNLEYKRMGFYTIEDLIKEKGPVGGIYTALSCSKTPYTIIVSVDTPLITTELMEILIKNHIDKSSSITIFGNEQSDNPLIGIYNTDLKIVFKEAIVSNTLQLRKVLKNIKTRRIAIPEGFQYQLQNINTKEEYKIIVNQFTDKNAN</sequence>
<dbReference type="PANTHER" id="PTHR19136">
    <property type="entry name" value="MOLYBDENUM COFACTOR GUANYLYLTRANSFERASE"/>
    <property type="match status" value="1"/>
</dbReference>
<evidence type="ECO:0000256" key="8">
    <source>
        <dbReference type="HAMAP-Rule" id="MF_00316"/>
    </source>
</evidence>
<dbReference type="CDD" id="cd02503">
    <property type="entry name" value="MobA"/>
    <property type="match status" value="1"/>
</dbReference>
<evidence type="ECO:0000256" key="1">
    <source>
        <dbReference type="ARBA" id="ARBA00022490"/>
    </source>
</evidence>
<dbReference type="PANTHER" id="PTHR19136:SF81">
    <property type="entry name" value="MOLYBDENUM COFACTOR GUANYLYLTRANSFERASE"/>
    <property type="match status" value="1"/>
</dbReference>
<accession>A0AAJ3ZJK9</accession>
<keyword evidence="2 8" id="KW-0808">Transferase</keyword>
<dbReference type="GO" id="GO:0006777">
    <property type="term" value="P:Mo-molybdopterin cofactor biosynthetic process"/>
    <property type="evidence" value="ECO:0007669"/>
    <property type="project" value="UniProtKB-KW"/>
</dbReference>
<feature type="binding site" evidence="8">
    <location>
        <position position="20"/>
    </location>
    <ligand>
        <name>GTP</name>
        <dbReference type="ChEBI" id="CHEBI:37565"/>
    </ligand>
</feature>
<keyword evidence="1 8" id="KW-0963">Cytoplasm</keyword>
<comment type="caution">
    <text evidence="8">Lacks conserved residue(s) required for the propagation of feature annotation.</text>
</comment>
<dbReference type="Pfam" id="PF12804">
    <property type="entry name" value="NTP_transf_3"/>
    <property type="match status" value="1"/>
</dbReference>
<evidence type="ECO:0000256" key="2">
    <source>
        <dbReference type="ARBA" id="ARBA00022679"/>
    </source>
</evidence>
<reference evidence="10 11" key="2">
    <citation type="submission" date="2019-05" db="EMBL/GenBank/DDBJ databases">
        <authorList>
            <person name="Ravantti J.J."/>
        </authorList>
    </citation>
    <scope>NUCLEOTIDE SEQUENCE [LARGE SCALE GENOMIC DNA]</scope>
    <source>
        <strain evidence="10 11">B185</strain>
    </source>
</reference>
<protein>
    <recommendedName>
        <fullName evidence="8">Probable molybdenum cofactor guanylyltransferase</fullName>
        <shortName evidence="8">MoCo guanylyltransferase</shortName>
        <ecNumber evidence="8">2.7.7.77</ecNumber>
    </recommendedName>
    <alternativeName>
        <fullName evidence="8">GTP:molybdopterin guanylyltransferase</fullName>
    </alternativeName>
    <alternativeName>
        <fullName evidence="8">Mo-MPT guanylyltransferase</fullName>
    </alternativeName>
    <alternativeName>
        <fullName evidence="8">Molybdopterin guanylyltransferase</fullName>
    </alternativeName>
    <alternativeName>
        <fullName evidence="8">Molybdopterin-guanine dinucleotide synthase</fullName>
        <shortName evidence="8">MGD synthase</shortName>
    </alternativeName>
</protein>
<comment type="similarity">
    <text evidence="8">Belongs to the MobA family.</text>
</comment>
<comment type="function">
    <text evidence="8">Transfers a GMP moiety from GTP to Mo-molybdopterin (Mo-MPT) cofactor (Moco or molybdenum cofactor) to form Mo-molybdopterin guanine dinucleotide (Mo-MGD) cofactor.</text>
</comment>
<feature type="binding site" evidence="8">
    <location>
        <position position="64"/>
    </location>
    <ligand>
        <name>GTP</name>
        <dbReference type="ChEBI" id="CHEBI:37565"/>
    </ligand>
</feature>
<reference evidence="11" key="1">
    <citation type="submission" date="2016-03" db="EMBL/GenBank/DDBJ databases">
        <title>Flavobacterium columnare strain B185, complete genome.</title>
        <authorList>
            <person name="Sundberg L.-R."/>
            <person name="Papponen P."/>
            <person name="Laanto E."/>
        </authorList>
    </citation>
    <scope>NUCLEOTIDE SEQUENCE [LARGE SCALE GENOMIC DNA]</scope>
    <source>
        <strain evidence="11">B185</strain>
    </source>
</reference>
<dbReference type="GO" id="GO:0005525">
    <property type="term" value="F:GTP binding"/>
    <property type="evidence" value="ECO:0007669"/>
    <property type="project" value="UniProtKB-UniRule"/>
</dbReference>
<keyword evidence="7 8" id="KW-0501">Molybdenum cofactor biosynthesis</keyword>
<feature type="binding site" evidence="8">
    <location>
        <begin position="8"/>
        <end position="10"/>
    </location>
    <ligand>
        <name>GTP</name>
        <dbReference type="ChEBI" id="CHEBI:37565"/>
    </ligand>
</feature>
<gene>
    <name evidence="8" type="primary">mobA</name>
    <name evidence="10" type="ORF">UN65_04005</name>
</gene>
<comment type="catalytic activity">
    <reaction evidence="8">
        <text>Mo-molybdopterin + GTP + H(+) = Mo-molybdopterin guanine dinucleotide + diphosphate</text>
        <dbReference type="Rhea" id="RHEA:34243"/>
        <dbReference type="ChEBI" id="CHEBI:15378"/>
        <dbReference type="ChEBI" id="CHEBI:33019"/>
        <dbReference type="ChEBI" id="CHEBI:37565"/>
        <dbReference type="ChEBI" id="CHEBI:71302"/>
        <dbReference type="ChEBI" id="CHEBI:71310"/>
        <dbReference type="EC" id="2.7.7.77"/>
    </reaction>
</comment>
<evidence type="ECO:0000313" key="11">
    <source>
        <dbReference type="Proteomes" id="UP000304840"/>
    </source>
</evidence>
<dbReference type="GO" id="GO:0061603">
    <property type="term" value="F:molybdenum cofactor guanylyltransferase activity"/>
    <property type="evidence" value="ECO:0007669"/>
    <property type="project" value="UniProtKB-EC"/>
</dbReference>
<keyword evidence="10" id="KW-0548">Nucleotidyltransferase</keyword>
<comment type="subcellular location">
    <subcellularLocation>
        <location evidence="8">Cytoplasm</location>
    </subcellularLocation>
</comment>
<evidence type="ECO:0000313" key="10">
    <source>
        <dbReference type="EMBL" id="QCV57118.1"/>
    </source>
</evidence>
<keyword evidence="3 8" id="KW-0479">Metal-binding</keyword>
<evidence type="ECO:0000256" key="4">
    <source>
        <dbReference type="ARBA" id="ARBA00022741"/>
    </source>
</evidence>
<keyword evidence="4 8" id="KW-0547">Nucleotide-binding</keyword>
<dbReference type="GO" id="GO:0046872">
    <property type="term" value="F:metal ion binding"/>
    <property type="evidence" value="ECO:0007669"/>
    <property type="project" value="UniProtKB-KW"/>
</dbReference>
<feature type="domain" description="MobA-like NTP transferase" evidence="9">
    <location>
        <begin position="5"/>
        <end position="155"/>
    </location>
</feature>
<dbReference type="SUPFAM" id="SSF53448">
    <property type="entry name" value="Nucleotide-diphospho-sugar transferases"/>
    <property type="match status" value="1"/>
</dbReference>
<dbReference type="EC" id="2.7.7.77" evidence="8"/>
<proteinExistence type="inferred from homology"/>
<name>A0AAJ3ZJK9_9FLAO</name>
<evidence type="ECO:0000256" key="5">
    <source>
        <dbReference type="ARBA" id="ARBA00022842"/>
    </source>
</evidence>
<dbReference type="Proteomes" id="UP000304840">
    <property type="component" value="Chromosome"/>
</dbReference>